<evidence type="ECO:0000313" key="5">
    <source>
        <dbReference type="EMBL" id="PSS23540.1"/>
    </source>
</evidence>
<dbReference type="GO" id="GO:0005634">
    <property type="term" value="C:nucleus"/>
    <property type="evidence" value="ECO:0007669"/>
    <property type="project" value="UniProtKB-SubCell"/>
</dbReference>
<dbReference type="STRING" id="1590841.A0A2R6R7M7"/>
<dbReference type="OrthoDB" id="1737049at2759"/>
<sequence>MEGYPIRHRVGRHMNIPMQSAENPLWVWAYQTPSVPLVTELYRTDAVNVGSRIHSIEKEAYSAVLRAFIAQSDVLSWCKEGLITELRRELNITDQEHLKLLSLINSDESFIMIREWRKGNSHTQDLHSSRMDAPGYVPSSVGSTMGSVSHKILKTSHADVSTLQRNVSRSQHTSAANPSPYPRYVSPSHPASEANLSPYPRYMSHRQPTPAANPSPYPENGSHSQPTSAANPSPYAVQCRDGQKAGELPTYFTRNAEHSMKVVIPNGKTPSTGKCGGPVRPQSKKGVYVANLYNLHRRSDIIKIRSTDKLMHKVESMIFGKEKPNPVQVEKAKSILTEHEGMILEALAKLADVSDGDDSPKQFQYHDSQEELQRIKRRMTTHKDFCDPIDNRLGLY</sequence>
<accession>A0A2R6R7M7</accession>
<dbReference type="InterPro" id="IPR005491">
    <property type="entry name" value="ENT_dom"/>
</dbReference>
<dbReference type="OMA" id="EHQIHYL"/>
<dbReference type="Gramene" id="PSS23540">
    <property type="protein sequence ID" value="PSS23540"/>
    <property type="gene ID" value="CEY00_Acc08363"/>
</dbReference>
<evidence type="ECO:0000256" key="3">
    <source>
        <dbReference type="SAM" id="MobiDB-lite"/>
    </source>
</evidence>
<keyword evidence="6" id="KW-1185">Reference proteome</keyword>
<dbReference type="Gene3D" id="1.10.1240.40">
    <property type="entry name" value="ENT domain"/>
    <property type="match status" value="1"/>
</dbReference>
<dbReference type="SMART" id="SM01191">
    <property type="entry name" value="ENT"/>
    <property type="match status" value="1"/>
</dbReference>
<comment type="subcellular location">
    <subcellularLocation>
        <location evidence="1">Nucleus</location>
    </subcellularLocation>
</comment>
<evidence type="ECO:0000313" key="6">
    <source>
        <dbReference type="Proteomes" id="UP000241394"/>
    </source>
</evidence>
<proteinExistence type="predicted"/>
<feature type="compositionally biased region" description="Polar residues" evidence="3">
    <location>
        <begin position="159"/>
        <end position="177"/>
    </location>
</feature>
<organism evidence="5 6">
    <name type="scientific">Actinidia chinensis var. chinensis</name>
    <name type="common">Chinese soft-hair kiwi</name>
    <dbReference type="NCBI Taxonomy" id="1590841"/>
    <lineage>
        <taxon>Eukaryota</taxon>
        <taxon>Viridiplantae</taxon>
        <taxon>Streptophyta</taxon>
        <taxon>Embryophyta</taxon>
        <taxon>Tracheophyta</taxon>
        <taxon>Spermatophyta</taxon>
        <taxon>Magnoliopsida</taxon>
        <taxon>eudicotyledons</taxon>
        <taxon>Gunneridae</taxon>
        <taxon>Pentapetalae</taxon>
        <taxon>asterids</taxon>
        <taxon>Ericales</taxon>
        <taxon>Actinidiaceae</taxon>
        <taxon>Actinidia</taxon>
    </lineage>
</organism>
<feature type="compositionally biased region" description="Polar residues" evidence="3">
    <location>
        <begin position="221"/>
        <end position="231"/>
    </location>
</feature>
<dbReference type="PANTHER" id="PTHR33432">
    <property type="entry name" value="PROTEIN EMSY-LIKE 4"/>
    <property type="match status" value="1"/>
</dbReference>
<dbReference type="SUPFAM" id="SSF158639">
    <property type="entry name" value="ENT-like"/>
    <property type="match status" value="1"/>
</dbReference>
<dbReference type="EMBL" id="NKQK01000008">
    <property type="protein sequence ID" value="PSS23540.1"/>
    <property type="molecule type" value="Genomic_DNA"/>
</dbReference>
<dbReference type="InParanoid" id="A0A2R6R7M7"/>
<comment type="caution">
    <text evidence="5">The sequence shown here is derived from an EMBL/GenBank/DDBJ whole genome shotgun (WGS) entry which is preliminary data.</text>
</comment>
<evidence type="ECO:0000259" key="4">
    <source>
        <dbReference type="PROSITE" id="PS51138"/>
    </source>
</evidence>
<feature type="region of interest" description="Disordered" evidence="3">
    <location>
        <begin position="159"/>
        <end position="237"/>
    </location>
</feature>
<dbReference type="GO" id="GO:0050832">
    <property type="term" value="P:defense response to fungus"/>
    <property type="evidence" value="ECO:0007669"/>
    <property type="project" value="InterPro"/>
</dbReference>
<dbReference type="InterPro" id="IPR033485">
    <property type="entry name" value="EMSY-LIKE_plant"/>
</dbReference>
<gene>
    <name evidence="5" type="ORF">CEY00_Acc08363</name>
</gene>
<protein>
    <submittedName>
        <fullName evidence="5">Protein EMSY-LIKE like</fullName>
    </submittedName>
</protein>
<keyword evidence="2" id="KW-0539">Nucleus</keyword>
<dbReference type="Pfam" id="PF03735">
    <property type="entry name" value="ENT"/>
    <property type="match status" value="1"/>
</dbReference>
<dbReference type="InterPro" id="IPR036142">
    <property type="entry name" value="ENT_dom-like_sf"/>
</dbReference>
<dbReference type="PROSITE" id="PS51138">
    <property type="entry name" value="ENT"/>
    <property type="match status" value="1"/>
</dbReference>
<dbReference type="Proteomes" id="UP000241394">
    <property type="component" value="Chromosome LG8"/>
</dbReference>
<dbReference type="PANTHER" id="PTHR33432:SF22">
    <property type="entry name" value="OS10G0436850 PROTEIN"/>
    <property type="match status" value="1"/>
</dbReference>
<feature type="domain" description="ENT" evidence="4">
    <location>
        <begin position="49"/>
        <end position="137"/>
    </location>
</feature>
<reference evidence="6" key="2">
    <citation type="journal article" date="2018" name="BMC Genomics">
        <title>A manually annotated Actinidia chinensis var. chinensis (kiwifruit) genome highlights the challenges associated with draft genomes and gene prediction in plants.</title>
        <authorList>
            <person name="Pilkington S.M."/>
            <person name="Crowhurst R."/>
            <person name="Hilario E."/>
            <person name="Nardozza S."/>
            <person name="Fraser L."/>
            <person name="Peng Y."/>
            <person name="Gunaseelan K."/>
            <person name="Simpson R."/>
            <person name="Tahir J."/>
            <person name="Deroles S.C."/>
            <person name="Templeton K."/>
            <person name="Luo Z."/>
            <person name="Davy M."/>
            <person name="Cheng C."/>
            <person name="McNeilage M."/>
            <person name="Scaglione D."/>
            <person name="Liu Y."/>
            <person name="Zhang Q."/>
            <person name="Datson P."/>
            <person name="De Silva N."/>
            <person name="Gardiner S.E."/>
            <person name="Bassett H."/>
            <person name="Chagne D."/>
            <person name="McCallum J."/>
            <person name="Dzierzon H."/>
            <person name="Deng C."/>
            <person name="Wang Y.Y."/>
            <person name="Barron L."/>
            <person name="Manako K."/>
            <person name="Bowen J."/>
            <person name="Foster T.M."/>
            <person name="Erridge Z.A."/>
            <person name="Tiffin H."/>
            <person name="Waite C.N."/>
            <person name="Davies K.M."/>
            <person name="Grierson E.P."/>
            <person name="Laing W.A."/>
            <person name="Kirk R."/>
            <person name="Chen X."/>
            <person name="Wood M."/>
            <person name="Montefiori M."/>
            <person name="Brummell D.A."/>
            <person name="Schwinn K.E."/>
            <person name="Catanach A."/>
            <person name="Fullerton C."/>
            <person name="Li D."/>
            <person name="Meiyalaghan S."/>
            <person name="Nieuwenhuizen N."/>
            <person name="Read N."/>
            <person name="Prakash R."/>
            <person name="Hunter D."/>
            <person name="Zhang H."/>
            <person name="McKenzie M."/>
            <person name="Knabel M."/>
            <person name="Harris A."/>
            <person name="Allan A.C."/>
            <person name="Gleave A."/>
            <person name="Chen A."/>
            <person name="Janssen B.J."/>
            <person name="Plunkett B."/>
            <person name="Ampomah-Dwamena C."/>
            <person name="Voogd C."/>
            <person name="Leif D."/>
            <person name="Lafferty D."/>
            <person name="Souleyre E.J.F."/>
            <person name="Varkonyi-Gasic E."/>
            <person name="Gambi F."/>
            <person name="Hanley J."/>
            <person name="Yao J.L."/>
            <person name="Cheung J."/>
            <person name="David K.M."/>
            <person name="Warren B."/>
            <person name="Marsh K."/>
            <person name="Snowden K.C."/>
            <person name="Lin-Wang K."/>
            <person name="Brian L."/>
            <person name="Martinez-Sanchez M."/>
            <person name="Wang M."/>
            <person name="Ileperuma N."/>
            <person name="Macnee N."/>
            <person name="Campin R."/>
            <person name="McAtee P."/>
            <person name="Drummond R.S.M."/>
            <person name="Espley R.V."/>
            <person name="Ireland H.S."/>
            <person name="Wu R."/>
            <person name="Atkinson R.G."/>
            <person name="Karunairetnam S."/>
            <person name="Bulley S."/>
            <person name="Chunkath S."/>
            <person name="Hanley Z."/>
            <person name="Storey R."/>
            <person name="Thrimawithana A.H."/>
            <person name="Thomson S."/>
            <person name="David C."/>
            <person name="Testolin R."/>
            <person name="Huang H."/>
            <person name="Hellens R.P."/>
            <person name="Schaffer R.J."/>
        </authorList>
    </citation>
    <scope>NUCLEOTIDE SEQUENCE [LARGE SCALE GENOMIC DNA]</scope>
    <source>
        <strain evidence="6">cv. Red5</strain>
    </source>
</reference>
<reference evidence="5 6" key="1">
    <citation type="submission" date="2017-07" db="EMBL/GenBank/DDBJ databases">
        <title>An improved, manually edited Actinidia chinensis var. chinensis (kiwifruit) genome highlights the challenges associated with draft genomes and gene prediction in plants.</title>
        <authorList>
            <person name="Pilkington S."/>
            <person name="Crowhurst R."/>
            <person name="Hilario E."/>
            <person name="Nardozza S."/>
            <person name="Fraser L."/>
            <person name="Peng Y."/>
            <person name="Gunaseelan K."/>
            <person name="Simpson R."/>
            <person name="Tahir J."/>
            <person name="Deroles S."/>
            <person name="Templeton K."/>
            <person name="Luo Z."/>
            <person name="Davy M."/>
            <person name="Cheng C."/>
            <person name="Mcneilage M."/>
            <person name="Scaglione D."/>
            <person name="Liu Y."/>
            <person name="Zhang Q."/>
            <person name="Datson P."/>
            <person name="De Silva N."/>
            <person name="Gardiner S."/>
            <person name="Bassett H."/>
            <person name="Chagne D."/>
            <person name="Mccallum J."/>
            <person name="Dzierzon H."/>
            <person name="Deng C."/>
            <person name="Wang Y.-Y."/>
            <person name="Barron N."/>
            <person name="Manako K."/>
            <person name="Bowen J."/>
            <person name="Foster T."/>
            <person name="Erridge Z."/>
            <person name="Tiffin H."/>
            <person name="Waite C."/>
            <person name="Davies K."/>
            <person name="Grierson E."/>
            <person name="Laing W."/>
            <person name="Kirk R."/>
            <person name="Chen X."/>
            <person name="Wood M."/>
            <person name="Montefiori M."/>
            <person name="Brummell D."/>
            <person name="Schwinn K."/>
            <person name="Catanach A."/>
            <person name="Fullerton C."/>
            <person name="Li D."/>
            <person name="Meiyalaghan S."/>
            <person name="Nieuwenhuizen N."/>
            <person name="Read N."/>
            <person name="Prakash R."/>
            <person name="Hunter D."/>
            <person name="Zhang H."/>
            <person name="Mckenzie M."/>
            <person name="Knabel M."/>
            <person name="Harris A."/>
            <person name="Allan A."/>
            <person name="Chen A."/>
            <person name="Janssen B."/>
            <person name="Plunkett B."/>
            <person name="Dwamena C."/>
            <person name="Voogd C."/>
            <person name="Leif D."/>
            <person name="Lafferty D."/>
            <person name="Souleyre E."/>
            <person name="Varkonyi-Gasic E."/>
            <person name="Gambi F."/>
            <person name="Hanley J."/>
            <person name="Yao J.-L."/>
            <person name="Cheung J."/>
            <person name="David K."/>
            <person name="Warren B."/>
            <person name="Marsh K."/>
            <person name="Snowden K."/>
            <person name="Lin-Wang K."/>
            <person name="Brian L."/>
            <person name="Martinez-Sanchez M."/>
            <person name="Wang M."/>
            <person name="Ileperuma N."/>
            <person name="Macnee N."/>
            <person name="Campin R."/>
            <person name="Mcatee P."/>
            <person name="Drummond R."/>
            <person name="Espley R."/>
            <person name="Ireland H."/>
            <person name="Wu R."/>
            <person name="Atkinson R."/>
            <person name="Karunairetnam S."/>
            <person name="Bulley S."/>
            <person name="Chunkath S."/>
            <person name="Hanley Z."/>
            <person name="Storey R."/>
            <person name="Thrimawithana A."/>
            <person name="Thomson S."/>
            <person name="David C."/>
            <person name="Testolin R."/>
        </authorList>
    </citation>
    <scope>NUCLEOTIDE SEQUENCE [LARGE SCALE GENOMIC DNA]</scope>
    <source>
        <strain evidence="6">cv. Red5</strain>
        <tissue evidence="5">Young leaf</tissue>
    </source>
</reference>
<name>A0A2R6R7M7_ACTCC</name>
<evidence type="ECO:0000256" key="2">
    <source>
        <dbReference type="ARBA" id="ARBA00023242"/>
    </source>
</evidence>
<evidence type="ECO:0000256" key="1">
    <source>
        <dbReference type="ARBA" id="ARBA00004123"/>
    </source>
</evidence>
<dbReference type="AlphaFoldDB" id="A0A2R6R7M7"/>